<dbReference type="GO" id="GO:0005886">
    <property type="term" value="C:plasma membrane"/>
    <property type="evidence" value="ECO:0007669"/>
    <property type="project" value="TreeGrafter"/>
</dbReference>
<dbReference type="FunFam" id="1.10.220.10:FF:000001">
    <property type="entry name" value="Annexin"/>
    <property type="match status" value="1"/>
</dbReference>
<dbReference type="GO" id="GO:0005544">
    <property type="term" value="F:calcium-dependent phospholipid binding"/>
    <property type="evidence" value="ECO:0007669"/>
    <property type="project" value="InterPro"/>
</dbReference>
<gene>
    <name evidence="5" type="ORF">TELCIR_07305</name>
</gene>
<keyword evidence="6" id="KW-1185">Reference proteome</keyword>
<evidence type="ECO:0000256" key="1">
    <source>
        <dbReference type="ARBA" id="ARBA00007831"/>
    </source>
</evidence>
<dbReference type="SMART" id="SM00335">
    <property type="entry name" value="ANX"/>
    <property type="match status" value="3"/>
</dbReference>
<dbReference type="GO" id="GO:0005509">
    <property type="term" value="F:calcium ion binding"/>
    <property type="evidence" value="ECO:0007669"/>
    <property type="project" value="InterPro"/>
</dbReference>
<organism evidence="5 6">
    <name type="scientific">Teladorsagia circumcincta</name>
    <name type="common">Brown stomach worm</name>
    <name type="synonym">Ostertagia circumcincta</name>
    <dbReference type="NCBI Taxonomy" id="45464"/>
    <lineage>
        <taxon>Eukaryota</taxon>
        <taxon>Metazoa</taxon>
        <taxon>Ecdysozoa</taxon>
        <taxon>Nematoda</taxon>
        <taxon>Chromadorea</taxon>
        <taxon>Rhabditida</taxon>
        <taxon>Rhabditina</taxon>
        <taxon>Rhabditomorpha</taxon>
        <taxon>Strongyloidea</taxon>
        <taxon>Trichostrongylidae</taxon>
        <taxon>Teladorsagia</taxon>
    </lineage>
</organism>
<dbReference type="PANTHER" id="PTHR10502">
    <property type="entry name" value="ANNEXIN"/>
    <property type="match status" value="1"/>
</dbReference>
<evidence type="ECO:0000256" key="2">
    <source>
        <dbReference type="ARBA" id="ARBA00022737"/>
    </source>
</evidence>
<name>A0A2G9UKN7_TELCI</name>
<dbReference type="AlphaFoldDB" id="A0A2G9UKN7"/>
<dbReference type="GO" id="GO:0001786">
    <property type="term" value="F:phosphatidylserine binding"/>
    <property type="evidence" value="ECO:0007669"/>
    <property type="project" value="TreeGrafter"/>
</dbReference>
<feature type="region of interest" description="Disordered" evidence="4">
    <location>
        <begin position="146"/>
        <end position="175"/>
    </location>
</feature>
<accession>A0A2G9UKN7</accession>
<dbReference type="GO" id="GO:0005737">
    <property type="term" value="C:cytoplasm"/>
    <property type="evidence" value="ECO:0007669"/>
    <property type="project" value="TreeGrafter"/>
</dbReference>
<dbReference type="InterPro" id="IPR018502">
    <property type="entry name" value="Annexin_repeat"/>
</dbReference>
<evidence type="ECO:0000313" key="5">
    <source>
        <dbReference type="EMBL" id="PIO70821.1"/>
    </source>
</evidence>
<dbReference type="GO" id="GO:0012506">
    <property type="term" value="C:vesicle membrane"/>
    <property type="evidence" value="ECO:0007669"/>
    <property type="project" value="TreeGrafter"/>
</dbReference>
<proteinExistence type="inferred from homology"/>
<dbReference type="PANTHER" id="PTHR10502:SF243">
    <property type="entry name" value="ANNEXIN"/>
    <property type="match status" value="1"/>
</dbReference>
<comment type="similarity">
    <text evidence="1">Belongs to the annexin family.</text>
</comment>
<dbReference type="OrthoDB" id="37886at2759"/>
<evidence type="ECO:0000313" key="6">
    <source>
        <dbReference type="Proteomes" id="UP000230423"/>
    </source>
</evidence>
<dbReference type="EMBL" id="KZ346146">
    <property type="protein sequence ID" value="PIO70821.1"/>
    <property type="molecule type" value="Genomic_DNA"/>
</dbReference>
<dbReference type="SUPFAM" id="SSF47874">
    <property type="entry name" value="Annexin"/>
    <property type="match status" value="1"/>
</dbReference>
<feature type="compositionally biased region" description="Polar residues" evidence="4">
    <location>
        <begin position="150"/>
        <end position="175"/>
    </location>
</feature>
<dbReference type="InterPro" id="IPR037104">
    <property type="entry name" value="Annexin_sf"/>
</dbReference>
<sequence length="522" mass="59588">MDLKAVVTNQRRRYGCLEPNLPSMLWLAALMGTAHVSNKEMLTLPLSADEANSAFLPSTTHLASFLGGLLPHTCSFLTAGEGERGSFRIDPDLDKEIKRMYSDKNPVEIENPFMKMSNVFHRASPFDNQEAEEHLLENGALHRDDDQFEESSGTMDASLQRTANGEGGTTISIDDSSPIFAEKDILLTTGQSGLLPEYRVEAGTPYKIHLPEHRKGWSATKDTKDQIIVDTVLYHNNFQRQKILSAYEDMYGRKLIDDLEDETGGYFLEMAQALFRPAHQYDTMNLHRSLSNRYADRSVAIEIACTRSSRQLRVIADTYLADYKKTIDKDILVKVEGVIGRMLTLLLCKSRPEDGRKVDQELVSAHAQLLMKNSIEEIAKNMSLFEQIFVGTSWKHLAAVFDQVDELRGGERDVETMVRKNKNLHSEIRQIFLTIIRVSRNMQLYFAEQLRTALTQERPDHQTIIRITVSRSEIDLYDICEEYKRKYQRALDYDIQQMCSGDYMRLLIALLSASNNNNNHIM</sequence>
<dbReference type="Pfam" id="PF00191">
    <property type="entry name" value="Annexin"/>
    <property type="match status" value="3"/>
</dbReference>
<evidence type="ECO:0000256" key="3">
    <source>
        <dbReference type="ARBA" id="ARBA00023216"/>
    </source>
</evidence>
<dbReference type="PRINTS" id="PR00196">
    <property type="entry name" value="ANNEXIN"/>
</dbReference>
<dbReference type="GO" id="GO:0005634">
    <property type="term" value="C:nucleus"/>
    <property type="evidence" value="ECO:0007669"/>
    <property type="project" value="TreeGrafter"/>
</dbReference>
<protein>
    <submittedName>
        <fullName evidence="5">Annexin</fullName>
    </submittedName>
</protein>
<dbReference type="Gene3D" id="1.10.220.10">
    <property type="entry name" value="Annexin"/>
    <property type="match status" value="4"/>
</dbReference>
<evidence type="ECO:0000256" key="4">
    <source>
        <dbReference type="SAM" id="MobiDB-lite"/>
    </source>
</evidence>
<dbReference type="InterPro" id="IPR001464">
    <property type="entry name" value="Annexin"/>
</dbReference>
<dbReference type="PROSITE" id="PS51897">
    <property type="entry name" value="ANNEXIN_2"/>
    <property type="match status" value="1"/>
</dbReference>
<keyword evidence="3" id="KW-0041">Annexin</keyword>
<dbReference type="Proteomes" id="UP000230423">
    <property type="component" value="Unassembled WGS sequence"/>
</dbReference>
<reference evidence="5 6" key="1">
    <citation type="submission" date="2015-09" db="EMBL/GenBank/DDBJ databases">
        <title>Draft genome of the parasitic nematode Teladorsagia circumcincta isolate WARC Sus (inbred).</title>
        <authorList>
            <person name="Mitreva M."/>
        </authorList>
    </citation>
    <scope>NUCLEOTIDE SEQUENCE [LARGE SCALE GENOMIC DNA]</scope>
    <source>
        <strain evidence="5 6">S</strain>
    </source>
</reference>
<keyword evidence="2" id="KW-0677">Repeat</keyword>